<dbReference type="WBParaSite" id="BXY_0715600.1">
    <property type="protein sequence ID" value="BXY_0715600.1"/>
    <property type="gene ID" value="BXY_0715600"/>
</dbReference>
<dbReference type="EMBL" id="CAJFDI010000004">
    <property type="protein sequence ID" value="CAD5225513.1"/>
    <property type="molecule type" value="Genomic_DNA"/>
</dbReference>
<feature type="chain" id="PRO_5035399683" evidence="1">
    <location>
        <begin position="20"/>
        <end position="135"/>
    </location>
</feature>
<dbReference type="Proteomes" id="UP000659654">
    <property type="component" value="Unassembled WGS sequence"/>
</dbReference>
<evidence type="ECO:0000313" key="2">
    <source>
        <dbReference type="EMBL" id="CAD5225513.1"/>
    </source>
</evidence>
<dbReference type="Proteomes" id="UP000582659">
    <property type="component" value="Unassembled WGS sequence"/>
</dbReference>
<organism evidence="3 5">
    <name type="scientific">Bursaphelenchus xylophilus</name>
    <name type="common">Pinewood nematode worm</name>
    <name type="synonym">Aphelenchoides xylophilus</name>
    <dbReference type="NCBI Taxonomy" id="6326"/>
    <lineage>
        <taxon>Eukaryota</taxon>
        <taxon>Metazoa</taxon>
        <taxon>Ecdysozoa</taxon>
        <taxon>Nematoda</taxon>
        <taxon>Chromadorea</taxon>
        <taxon>Rhabditida</taxon>
        <taxon>Tylenchina</taxon>
        <taxon>Tylenchomorpha</taxon>
        <taxon>Aphelenchoidea</taxon>
        <taxon>Aphelenchoididae</taxon>
        <taxon>Bursaphelenchus</taxon>
    </lineage>
</organism>
<gene>
    <name evidence="2" type="ORF">BXYJ_LOCUS8582</name>
</gene>
<accession>A0A1I7S2C7</accession>
<evidence type="ECO:0000313" key="3">
    <source>
        <dbReference type="Proteomes" id="UP000095284"/>
    </source>
</evidence>
<keyword evidence="1" id="KW-0732">Signal</keyword>
<sequence length="135" mass="15497">MVSRAVVLLIIGLIGQVKTDHWTLDGTVFHPELDDFSTYPKVRVELLQYGIYDTVVGDTIADVNGSFHVEGYPPVLRASDAQKLKIYHRFTKGECRVNVYIGPTWQFHFENNKRYDVIWKDESSSDDLCPTDLYP</sequence>
<dbReference type="EMBL" id="CAJFCV020000004">
    <property type="protein sequence ID" value="CAG9114671.1"/>
    <property type="molecule type" value="Genomic_DNA"/>
</dbReference>
<reference evidence="5" key="1">
    <citation type="submission" date="2016-11" db="UniProtKB">
        <authorList>
            <consortium name="WormBaseParasite"/>
        </authorList>
    </citation>
    <scope>IDENTIFICATION</scope>
</reference>
<protein>
    <submittedName>
        <fullName evidence="2">(pine wood nematode) hypothetical protein</fullName>
    </submittedName>
</protein>
<proteinExistence type="predicted"/>
<dbReference type="Proteomes" id="UP000095284">
    <property type="component" value="Unplaced"/>
</dbReference>
<name>A0A1I7S2C7_BURXY</name>
<keyword evidence="4" id="KW-1185">Reference proteome</keyword>
<evidence type="ECO:0000313" key="5">
    <source>
        <dbReference type="WBParaSite" id="BXY_0715600.1"/>
    </source>
</evidence>
<evidence type="ECO:0000256" key="1">
    <source>
        <dbReference type="SAM" id="SignalP"/>
    </source>
</evidence>
<feature type="signal peptide" evidence="1">
    <location>
        <begin position="1"/>
        <end position="19"/>
    </location>
</feature>
<evidence type="ECO:0000313" key="4">
    <source>
        <dbReference type="Proteomes" id="UP000659654"/>
    </source>
</evidence>
<dbReference type="AlphaFoldDB" id="A0A1I7S2C7"/>
<reference evidence="2" key="2">
    <citation type="submission" date="2020-09" db="EMBL/GenBank/DDBJ databases">
        <authorList>
            <person name="Kikuchi T."/>
        </authorList>
    </citation>
    <scope>NUCLEOTIDE SEQUENCE</scope>
    <source>
        <strain evidence="2">Ka4C1</strain>
    </source>
</reference>